<organism evidence="4 5">
    <name type="scientific">Eucalyptus globulus</name>
    <name type="common">Tasmanian blue gum</name>
    <dbReference type="NCBI Taxonomy" id="34317"/>
    <lineage>
        <taxon>Eukaryota</taxon>
        <taxon>Viridiplantae</taxon>
        <taxon>Streptophyta</taxon>
        <taxon>Embryophyta</taxon>
        <taxon>Tracheophyta</taxon>
        <taxon>Spermatophyta</taxon>
        <taxon>Magnoliopsida</taxon>
        <taxon>eudicotyledons</taxon>
        <taxon>Gunneridae</taxon>
        <taxon>Pentapetalae</taxon>
        <taxon>rosids</taxon>
        <taxon>malvids</taxon>
        <taxon>Myrtales</taxon>
        <taxon>Myrtaceae</taxon>
        <taxon>Myrtoideae</taxon>
        <taxon>Eucalypteae</taxon>
        <taxon>Eucalyptus</taxon>
    </lineage>
</organism>
<evidence type="ECO:0000256" key="1">
    <source>
        <dbReference type="ARBA" id="ARBA00009995"/>
    </source>
</evidence>
<keyword evidence="3" id="KW-0808">Transferase</keyword>
<dbReference type="CDD" id="cd03784">
    <property type="entry name" value="GT1_Gtf-like"/>
    <property type="match status" value="1"/>
</dbReference>
<keyword evidence="2" id="KW-0328">Glycosyltransferase</keyword>
<evidence type="ECO:0008006" key="6">
    <source>
        <dbReference type="Google" id="ProtNLM"/>
    </source>
</evidence>
<evidence type="ECO:0000256" key="3">
    <source>
        <dbReference type="ARBA" id="ARBA00022679"/>
    </source>
</evidence>
<dbReference type="Gene3D" id="3.40.50.2000">
    <property type="entry name" value="Glycogen Phosphorylase B"/>
    <property type="match status" value="2"/>
</dbReference>
<dbReference type="FunFam" id="3.40.50.2000:FF:000019">
    <property type="entry name" value="Glycosyltransferase"/>
    <property type="match status" value="1"/>
</dbReference>
<name>A0ABD3JKC7_EUCGL</name>
<dbReference type="AlphaFoldDB" id="A0ABD3JKC7"/>
<comment type="similarity">
    <text evidence="1">Belongs to the UDP-glycosyltransferase family.</text>
</comment>
<keyword evidence="5" id="KW-1185">Reference proteome</keyword>
<evidence type="ECO:0000313" key="4">
    <source>
        <dbReference type="EMBL" id="KAL3726578.1"/>
    </source>
</evidence>
<dbReference type="Proteomes" id="UP001634007">
    <property type="component" value="Unassembled WGS sequence"/>
</dbReference>
<dbReference type="EMBL" id="JBJKBG010000008">
    <property type="protein sequence ID" value="KAL3726578.1"/>
    <property type="molecule type" value="Genomic_DNA"/>
</dbReference>
<dbReference type="PANTHER" id="PTHR11926">
    <property type="entry name" value="GLUCOSYL/GLUCURONOSYL TRANSFERASES"/>
    <property type="match status" value="1"/>
</dbReference>
<sequence>MQGPINPGLQFAKRLLHGGAEVTFATSDSACRRISKDQTYPEGLHFVAISDGYDNGFKLDDNMVHSMSDLKHRGSKMLKDLIISIVGEGRPYTCLVYSLLLPWATGVAREFHVPSALLCIQPATFIKNNCIDSPCSFELPGLLYKFTSRDSPSFFYQLDSLNQENNPRILVNTFDSLEPEALRAIDSYNVVGIGPVMPLAFLDGIDPLDTSFGGDLFLKSKEYTDWLDSKAPASVVYVSFGSLGQISKRQAEELTYALLDCGEPIFWVIRAKQNGEEEKDEYRLSCMQELEEKEMIVPWCSQLEVLSHPSLGCFLTHCGWNSTLESLAPGVPMVALPQGIDLIKDVWRTGVRMKPNEEGLMEAGEIRRCLETVMADGERREEMRRNAAKWKKLAVSPAA</sequence>
<evidence type="ECO:0000313" key="5">
    <source>
        <dbReference type="Proteomes" id="UP001634007"/>
    </source>
</evidence>
<proteinExistence type="inferred from homology"/>
<gene>
    <name evidence="4" type="ORF">ACJRO7_031476</name>
</gene>
<dbReference type="InterPro" id="IPR002213">
    <property type="entry name" value="UDP_glucos_trans"/>
</dbReference>
<dbReference type="GO" id="GO:0035251">
    <property type="term" value="F:UDP-glucosyltransferase activity"/>
    <property type="evidence" value="ECO:0007669"/>
    <property type="project" value="UniProtKB-ARBA"/>
</dbReference>
<comment type="caution">
    <text evidence="4">The sequence shown here is derived from an EMBL/GenBank/DDBJ whole genome shotgun (WGS) entry which is preliminary data.</text>
</comment>
<reference evidence="4 5" key="1">
    <citation type="submission" date="2024-11" db="EMBL/GenBank/DDBJ databases">
        <title>Chromosome-level genome assembly of Eucalyptus globulus Labill. provides insights into its genome evolution.</title>
        <authorList>
            <person name="Li X."/>
        </authorList>
    </citation>
    <scope>NUCLEOTIDE SEQUENCE [LARGE SCALE GENOMIC DNA]</scope>
    <source>
        <strain evidence="4">CL2024</strain>
        <tissue evidence="4">Fresh tender leaves</tissue>
    </source>
</reference>
<dbReference type="PANTHER" id="PTHR11926:SF870">
    <property type="entry name" value="UDP-GLYCOSYLTRANSFERASE 75B1"/>
    <property type="match status" value="1"/>
</dbReference>
<dbReference type="Pfam" id="PF00201">
    <property type="entry name" value="UDPGT"/>
    <property type="match status" value="1"/>
</dbReference>
<dbReference type="SUPFAM" id="SSF53756">
    <property type="entry name" value="UDP-Glycosyltransferase/glycogen phosphorylase"/>
    <property type="match status" value="1"/>
</dbReference>
<evidence type="ECO:0000256" key="2">
    <source>
        <dbReference type="ARBA" id="ARBA00022676"/>
    </source>
</evidence>
<protein>
    <recommendedName>
        <fullName evidence="6">Glycosyltransferase</fullName>
    </recommendedName>
</protein>
<accession>A0ABD3JKC7</accession>